<evidence type="ECO:0000259" key="6">
    <source>
        <dbReference type="SMART" id="SM01370"/>
    </source>
</evidence>
<feature type="domain" description="TAFII55 protein conserved region" evidence="6">
    <location>
        <begin position="65"/>
        <end position="234"/>
    </location>
</feature>
<keyword evidence="3" id="KW-0805">Transcription regulation</keyword>
<dbReference type="GO" id="GO:0005634">
    <property type="term" value="C:nucleus"/>
    <property type="evidence" value="ECO:0007669"/>
    <property type="project" value="UniProtKB-SubCell"/>
</dbReference>
<dbReference type="InterPro" id="IPR006751">
    <property type="entry name" value="TAFII55_prot_cons_reg"/>
</dbReference>
<reference evidence="7 8" key="1">
    <citation type="journal article" date="2024" name="bioRxiv">
        <title>A reference genome for Trichogramma kaykai: A tiny desert-dwelling parasitoid wasp with competing sex-ratio distorters.</title>
        <authorList>
            <person name="Culotta J."/>
            <person name="Lindsey A.R."/>
        </authorList>
    </citation>
    <scope>NUCLEOTIDE SEQUENCE [LARGE SCALE GENOMIC DNA]</scope>
    <source>
        <strain evidence="7 8">KSX58</strain>
    </source>
</reference>
<comment type="subcellular location">
    <subcellularLocation>
        <location evidence="1">Nucleus</location>
    </subcellularLocation>
</comment>
<dbReference type="Proteomes" id="UP001627154">
    <property type="component" value="Unassembled WGS sequence"/>
</dbReference>
<dbReference type="InterPro" id="IPR037817">
    <property type="entry name" value="TAF7"/>
</dbReference>
<keyword evidence="5" id="KW-0539">Nucleus</keyword>
<dbReference type="PANTHER" id="PTHR12228">
    <property type="entry name" value="TRANSCRIPTION INITIATION FACTOR TFIID 55 KD SUBUNIT-RELATED"/>
    <property type="match status" value="1"/>
</dbReference>
<dbReference type="PANTHER" id="PTHR12228:SF0">
    <property type="entry name" value="TATA-BOX BINDING PROTEIN ASSOCIATED FACTOR 7"/>
    <property type="match status" value="1"/>
</dbReference>
<evidence type="ECO:0000313" key="7">
    <source>
        <dbReference type="EMBL" id="KAL3403412.1"/>
    </source>
</evidence>
<evidence type="ECO:0000313" key="8">
    <source>
        <dbReference type="Proteomes" id="UP001627154"/>
    </source>
</evidence>
<organism evidence="7 8">
    <name type="scientific">Trichogramma kaykai</name>
    <dbReference type="NCBI Taxonomy" id="54128"/>
    <lineage>
        <taxon>Eukaryota</taxon>
        <taxon>Metazoa</taxon>
        <taxon>Ecdysozoa</taxon>
        <taxon>Arthropoda</taxon>
        <taxon>Hexapoda</taxon>
        <taxon>Insecta</taxon>
        <taxon>Pterygota</taxon>
        <taxon>Neoptera</taxon>
        <taxon>Endopterygota</taxon>
        <taxon>Hymenoptera</taxon>
        <taxon>Apocrita</taxon>
        <taxon>Proctotrupomorpha</taxon>
        <taxon>Chalcidoidea</taxon>
        <taxon>Trichogrammatidae</taxon>
        <taxon>Trichogramma</taxon>
    </lineage>
</organism>
<accession>A0ABD2XDV2</accession>
<dbReference type="CDD" id="cd08047">
    <property type="entry name" value="TAF7"/>
    <property type="match status" value="1"/>
</dbReference>
<comment type="similarity">
    <text evidence="2">Belongs to the TAF7 family.</text>
</comment>
<evidence type="ECO:0000256" key="4">
    <source>
        <dbReference type="ARBA" id="ARBA00023163"/>
    </source>
</evidence>
<name>A0ABD2XDV2_9HYME</name>
<dbReference type="Pfam" id="PF04658">
    <property type="entry name" value="TAFII55_N"/>
    <property type="match status" value="1"/>
</dbReference>
<keyword evidence="8" id="KW-1185">Reference proteome</keyword>
<evidence type="ECO:0000256" key="3">
    <source>
        <dbReference type="ARBA" id="ARBA00023015"/>
    </source>
</evidence>
<dbReference type="EMBL" id="JBJJXI010000030">
    <property type="protein sequence ID" value="KAL3403412.1"/>
    <property type="molecule type" value="Genomic_DNA"/>
</dbReference>
<dbReference type="AlphaFoldDB" id="A0ABD2XDV2"/>
<proteinExistence type="inferred from homology"/>
<dbReference type="SMART" id="SM01370">
    <property type="entry name" value="TAFII55_N"/>
    <property type="match status" value="1"/>
</dbReference>
<keyword evidence="4" id="KW-0804">Transcription</keyword>
<sequence length="363" mass="41899">MPQYQCKGALQSFTDSRNNNARASIMLNMSLSQLIRNELIRRRARRKNADNVHQQPPPVEPKLDQEGQFIMRLPEEEAKKLREALRNDETFEDRLGIKMEYDLRHAEVRFDDNMFEAKVVDLPTIVESLKTLDSKNFYKTADICQLLICKKKDEASNSFDKTSKFYNESKSILKEEMKDPSKVDKEFLWPDGITPPLKDVRKKRFRKIKKNPSRPPGIDEEVIRLLASDEGAIRNECDIFGGAVSDSDEVDEFPVKLEPIDETSNMFDDSNSALLDQSFNESTENKVPLVVEFNKEMFTTETSHEQVKIKEEMISEVGLNYNNEAMEGTFTDFKIKEEIIDEVESMNHNQNHSNSQTTIKNPG</sequence>
<evidence type="ECO:0000256" key="2">
    <source>
        <dbReference type="ARBA" id="ARBA00009368"/>
    </source>
</evidence>
<evidence type="ECO:0000256" key="1">
    <source>
        <dbReference type="ARBA" id="ARBA00004123"/>
    </source>
</evidence>
<evidence type="ECO:0000256" key="5">
    <source>
        <dbReference type="ARBA" id="ARBA00023242"/>
    </source>
</evidence>
<gene>
    <name evidence="7" type="ORF">TKK_003698</name>
</gene>
<protein>
    <recommendedName>
        <fullName evidence="6">TAFII55 protein conserved region domain-containing protein</fullName>
    </recommendedName>
</protein>
<comment type="caution">
    <text evidence="7">The sequence shown here is derived from an EMBL/GenBank/DDBJ whole genome shotgun (WGS) entry which is preliminary data.</text>
</comment>